<evidence type="ECO:0000313" key="2">
    <source>
        <dbReference type="EMBL" id="RAO77590.1"/>
    </source>
</evidence>
<dbReference type="EMBL" id="NFZS01000001">
    <property type="protein sequence ID" value="RAO77590.1"/>
    <property type="molecule type" value="Genomic_DNA"/>
</dbReference>
<evidence type="ECO:0000313" key="3">
    <source>
        <dbReference type="Proteomes" id="UP000248926"/>
    </source>
</evidence>
<dbReference type="RefSeq" id="WP_111981669.1">
    <property type="nucleotide sequence ID" value="NZ_NFZS01000001.1"/>
</dbReference>
<keyword evidence="3" id="KW-1185">Reference proteome</keyword>
<protein>
    <submittedName>
        <fullName evidence="2">Uncharacterized protein</fullName>
    </submittedName>
</protein>
<comment type="caution">
    <text evidence="2">The sequence shown here is derived from an EMBL/GenBank/DDBJ whole genome shotgun (WGS) entry which is preliminary data.</text>
</comment>
<dbReference type="Pfam" id="PF20101">
    <property type="entry name" value="DUF6491"/>
    <property type="match status" value="1"/>
</dbReference>
<reference evidence="2 3" key="1">
    <citation type="journal article" date="2018" name="Genet. Mol. Biol.">
        <title>The genome sequence of Dyella jiangningensis FCAV SCS01 from a lignocellulose-decomposing microbial consortium metagenome reveals potential for biotechnological applications.</title>
        <authorList>
            <person name="Desiderato J.G."/>
            <person name="Alvarenga D.O."/>
            <person name="Constancio M.T.L."/>
            <person name="Alves L.M.C."/>
            <person name="Varani A.M."/>
        </authorList>
    </citation>
    <scope>NUCLEOTIDE SEQUENCE [LARGE SCALE GENOMIC DNA]</scope>
    <source>
        <strain evidence="2 3">FCAV SCS01</strain>
    </source>
</reference>
<proteinExistence type="predicted"/>
<keyword evidence="1" id="KW-0732">Signal</keyword>
<dbReference type="Proteomes" id="UP000248926">
    <property type="component" value="Unassembled WGS sequence"/>
</dbReference>
<dbReference type="OrthoDB" id="5954118at2"/>
<evidence type="ECO:0000256" key="1">
    <source>
        <dbReference type="SAM" id="SignalP"/>
    </source>
</evidence>
<name>A0A328P7H0_9GAMM</name>
<dbReference type="AlphaFoldDB" id="A0A328P7H0"/>
<gene>
    <name evidence="2" type="ORF">CA260_06895</name>
</gene>
<organism evidence="2 3">
    <name type="scientific">Dyella jiangningensis</name>
    <dbReference type="NCBI Taxonomy" id="1379159"/>
    <lineage>
        <taxon>Bacteria</taxon>
        <taxon>Pseudomonadati</taxon>
        <taxon>Pseudomonadota</taxon>
        <taxon>Gammaproteobacteria</taxon>
        <taxon>Lysobacterales</taxon>
        <taxon>Rhodanobacteraceae</taxon>
        <taxon>Dyella</taxon>
    </lineage>
</organism>
<accession>A0A328P7H0</accession>
<sequence length="143" mass="15131">MNAPALLLPAALLAAWALPAPIAAAQDKTPAYTPLRPVSECLRPDRVNEWYVVDQTTVIARAGPDRYLIKLQAKCPQLGIGQSLRFRPNRANEAAGMGAMCGEAGETVASRDQPPCAVQSIGKIDKAQFDALGSKAGKHGTQP</sequence>
<feature type="chain" id="PRO_5016282275" evidence="1">
    <location>
        <begin position="26"/>
        <end position="143"/>
    </location>
</feature>
<dbReference type="InterPro" id="IPR045500">
    <property type="entry name" value="DUF6491"/>
</dbReference>
<feature type="signal peptide" evidence="1">
    <location>
        <begin position="1"/>
        <end position="25"/>
    </location>
</feature>